<name>A0A2S3IU26_9POAL</name>
<accession>A0A2S3IU26</accession>
<organism evidence="1">
    <name type="scientific">Panicum hallii</name>
    <dbReference type="NCBI Taxonomy" id="206008"/>
    <lineage>
        <taxon>Eukaryota</taxon>
        <taxon>Viridiplantae</taxon>
        <taxon>Streptophyta</taxon>
        <taxon>Embryophyta</taxon>
        <taxon>Tracheophyta</taxon>
        <taxon>Spermatophyta</taxon>
        <taxon>Magnoliopsida</taxon>
        <taxon>Liliopsida</taxon>
        <taxon>Poales</taxon>
        <taxon>Poaceae</taxon>
        <taxon>PACMAD clade</taxon>
        <taxon>Panicoideae</taxon>
        <taxon>Panicodae</taxon>
        <taxon>Paniceae</taxon>
        <taxon>Panicinae</taxon>
        <taxon>Panicum</taxon>
        <taxon>Panicum sect. Panicum</taxon>
    </lineage>
</organism>
<protein>
    <submittedName>
        <fullName evidence="1">Uncharacterized protein</fullName>
    </submittedName>
</protein>
<proteinExistence type="predicted"/>
<dbReference type="EMBL" id="CM008054">
    <property type="protein sequence ID" value="PAN51476.2"/>
    <property type="molecule type" value="Genomic_DNA"/>
</dbReference>
<gene>
    <name evidence="1" type="ORF">PAHAL_9G566700</name>
</gene>
<sequence>MVALRLRFSSTGLNLLRGLLHNPSHNLLGLQRPVTRNPNLTSIYIQPASLTPSSRLRPPSRRSGARSVPRLCHCYSIDSHPLFLFLYSCVGGFAVGSFSVKRVQADGRSESDAVLIRLQLSCLPLGWHPRESGKTISPHLLVNVFLRFSYLCFPQRIGAVMKMLNYFYVWTSEFNICDWFMHQSEP</sequence>
<reference evidence="1" key="1">
    <citation type="submission" date="2018-04" db="EMBL/GenBank/DDBJ databases">
        <title>WGS assembly of Panicum hallii.</title>
        <authorList>
            <person name="Lovell J."/>
            <person name="Jenkins J."/>
            <person name="Lowry D."/>
            <person name="Mamidi S."/>
            <person name="Sreedasyam A."/>
            <person name="Weng X."/>
            <person name="Barry K."/>
            <person name="Bonette J."/>
            <person name="Campitelli B."/>
            <person name="Daum C."/>
            <person name="Gordon S."/>
            <person name="Gould B."/>
            <person name="Lipzen A."/>
            <person name="Macqueen A."/>
            <person name="Palacio-Mejia J."/>
            <person name="Plott C."/>
            <person name="Shakirov E."/>
            <person name="Shu S."/>
            <person name="Yoshinaga Y."/>
            <person name="Zane M."/>
            <person name="Rokhsar D."/>
            <person name="Grimwood J."/>
            <person name="Schmutz J."/>
            <person name="Juenger T."/>
        </authorList>
    </citation>
    <scope>NUCLEOTIDE SEQUENCE [LARGE SCALE GENOMIC DNA]</scope>
    <source>
        <strain evidence="1">FIL2</strain>
    </source>
</reference>
<dbReference type="Gramene" id="PAN51476">
    <property type="protein sequence ID" value="PAN51476"/>
    <property type="gene ID" value="PAHAL_9G566700"/>
</dbReference>
<evidence type="ECO:0000313" key="1">
    <source>
        <dbReference type="EMBL" id="PAN51476.2"/>
    </source>
</evidence>
<dbReference type="Proteomes" id="UP000243499">
    <property type="component" value="Chromosome 9"/>
</dbReference>
<dbReference type="AlphaFoldDB" id="A0A2S3IU26"/>